<feature type="transmembrane region" description="Helical" evidence="2">
    <location>
        <begin position="162"/>
        <end position="182"/>
    </location>
</feature>
<keyword evidence="2" id="KW-0472">Membrane</keyword>
<accession>A0A6F9E3D0</accession>
<dbReference type="AlphaFoldDB" id="A0A6F9E3D0"/>
<sequence length="471" mass="50072">MPTTKPERPTEASAGRAASPGARGDPAAVRVTASRPPGGRASAPGMLPPGVTDYSPAFSLPMRYLLLGLVGFAVFAGDLLIQSLRGFQGGLFGAAGIALTHLLTLGSLLSFVMGAVYQLESVAFLIPIASEQAAKWNFWLYAVSTAGLAASMAAWWNPGLLLFGAAATISIGGYAGIVSASLKKAPNRDAMFRFVRSAHVYLPLAVTVGWLLIVAPRVPGLRNWIEALLVTHIVLAAGGFFTFLIIGFSFKLLPMFTLSHGFSVRLRDWTFGFAHAAIWLIILGAWTHVAPVTVLGGIAGLATFALHLFHLREILAKRLRKKIEPTLRAVIVAGAAGLIGSAGFILAPGIRSPKVWAGVAALYLLGWLTLTVMGYAYKIVPFLIWTRRYSQRAGKEKVPLIGDLISPEQPRPVLWAFAVGLVVLTAGIAWMQSWVAAAGGTVVSLALGVFCFHLLTVVDLGKIGREMRGND</sequence>
<feature type="transmembrane region" description="Helical" evidence="2">
    <location>
        <begin position="292"/>
        <end position="309"/>
    </location>
</feature>
<feature type="transmembrane region" description="Helical" evidence="2">
    <location>
        <begin position="356"/>
        <end position="377"/>
    </location>
</feature>
<name>A0A6F9E3D0_9BACL</name>
<feature type="compositionally biased region" description="Low complexity" evidence="1">
    <location>
        <begin position="12"/>
        <end position="28"/>
    </location>
</feature>
<evidence type="ECO:0000313" key="4">
    <source>
        <dbReference type="Proteomes" id="UP000502196"/>
    </source>
</evidence>
<feature type="transmembrane region" description="Helical" evidence="2">
    <location>
        <begin position="194"/>
        <end position="215"/>
    </location>
</feature>
<feature type="transmembrane region" description="Helical" evidence="2">
    <location>
        <begin position="227"/>
        <end position="248"/>
    </location>
</feature>
<feature type="transmembrane region" description="Helical" evidence="2">
    <location>
        <begin position="269"/>
        <end position="286"/>
    </location>
</feature>
<dbReference type="Proteomes" id="UP000502196">
    <property type="component" value="Chromosome"/>
</dbReference>
<feature type="transmembrane region" description="Helical" evidence="2">
    <location>
        <begin position="413"/>
        <end position="431"/>
    </location>
</feature>
<dbReference type="RefSeq" id="WP_170085037.1">
    <property type="nucleotide sequence ID" value="NZ_CP047972.1"/>
</dbReference>
<feature type="transmembrane region" description="Helical" evidence="2">
    <location>
        <begin position="329"/>
        <end position="350"/>
    </location>
</feature>
<evidence type="ECO:0000256" key="1">
    <source>
        <dbReference type="SAM" id="MobiDB-lite"/>
    </source>
</evidence>
<evidence type="ECO:0000256" key="2">
    <source>
        <dbReference type="SAM" id="Phobius"/>
    </source>
</evidence>
<protein>
    <submittedName>
        <fullName evidence="3">Uncharacterized protein</fullName>
    </submittedName>
</protein>
<feature type="transmembrane region" description="Helical" evidence="2">
    <location>
        <begin position="138"/>
        <end position="156"/>
    </location>
</feature>
<feature type="region of interest" description="Disordered" evidence="1">
    <location>
        <begin position="1"/>
        <end position="47"/>
    </location>
</feature>
<evidence type="ECO:0000313" key="3">
    <source>
        <dbReference type="EMBL" id="CAB3391361.1"/>
    </source>
</evidence>
<reference evidence="3 4" key="1">
    <citation type="submission" date="2020-04" db="EMBL/GenBank/DDBJ databases">
        <authorList>
            <person name="Hogendoorn C."/>
        </authorList>
    </citation>
    <scope>NUCLEOTIDE SEQUENCE [LARGE SCALE GENOMIC DNA]</scope>
    <source>
        <strain evidence="3">COOX1</strain>
    </source>
</reference>
<feature type="transmembrane region" description="Helical" evidence="2">
    <location>
        <begin position="90"/>
        <end position="117"/>
    </location>
</feature>
<proteinExistence type="predicted"/>
<feature type="transmembrane region" description="Helical" evidence="2">
    <location>
        <begin position="64"/>
        <end position="84"/>
    </location>
</feature>
<keyword evidence="2" id="KW-0812">Transmembrane</keyword>
<organism evidence="3 4">
    <name type="scientific">Kyrpidia spormannii</name>
    <dbReference type="NCBI Taxonomy" id="2055160"/>
    <lineage>
        <taxon>Bacteria</taxon>
        <taxon>Bacillati</taxon>
        <taxon>Bacillota</taxon>
        <taxon>Bacilli</taxon>
        <taxon>Bacillales</taxon>
        <taxon>Alicyclobacillaceae</taxon>
        <taxon>Kyrpidia</taxon>
    </lineage>
</organism>
<feature type="transmembrane region" description="Helical" evidence="2">
    <location>
        <begin position="437"/>
        <end position="458"/>
    </location>
</feature>
<dbReference type="EMBL" id="LR792683">
    <property type="protein sequence ID" value="CAB3391361.1"/>
    <property type="molecule type" value="Genomic_DNA"/>
</dbReference>
<gene>
    <name evidence="3" type="ORF">COOX1_0873</name>
</gene>
<feature type="compositionally biased region" description="Basic and acidic residues" evidence="1">
    <location>
        <begin position="1"/>
        <end position="10"/>
    </location>
</feature>
<keyword evidence="2" id="KW-1133">Transmembrane helix</keyword>